<comment type="caution">
    <text evidence="2">The sequence shown here is derived from an EMBL/GenBank/DDBJ whole genome shotgun (WGS) entry which is preliminary data.</text>
</comment>
<accession>A0AAV4FKL6</accession>
<organism evidence="2 3">
    <name type="scientific">Elysia marginata</name>
    <dbReference type="NCBI Taxonomy" id="1093978"/>
    <lineage>
        <taxon>Eukaryota</taxon>
        <taxon>Metazoa</taxon>
        <taxon>Spiralia</taxon>
        <taxon>Lophotrochozoa</taxon>
        <taxon>Mollusca</taxon>
        <taxon>Gastropoda</taxon>
        <taxon>Heterobranchia</taxon>
        <taxon>Euthyneura</taxon>
        <taxon>Panpulmonata</taxon>
        <taxon>Sacoglossa</taxon>
        <taxon>Placobranchoidea</taxon>
        <taxon>Plakobranchidae</taxon>
        <taxon>Elysia</taxon>
    </lineage>
</organism>
<evidence type="ECO:0000313" key="2">
    <source>
        <dbReference type="EMBL" id="GFR73496.1"/>
    </source>
</evidence>
<gene>
    <name evidence="2" type="ORF">ElyMa_005731600</name>
</gene>
<proteinExistence type="predicted"/>
<feature type="compositionally biased region" description="Basic and acidic residues" evidence="1">
    <location>
        <begin position="108"/>
        <end position="124"/>
    </location>
</feature>
<reference evidence="2 3" key="1">
    <citation type="journal article" date="2021" name="Elife">
        <title>Chloroplast acquisition without the gene transfer in kleptoplastic sea slugs, Plakobranchus ocellatus.</title>
        <authorList>
            <person name="Maeda T."/>
            <person name="Takahashi S."/>
            <person name="Yoshida T."/>
            <person name="Shimamura S."/>
            <person name="Takaki Y."/>
            <person name="Nagai Y."/>
            <person name="Toyoda A."/>
            <person name="Suzuki Y."/>
            <person name="Arimoto A."/>
            <person name="Ishii H."/>
            <person name="Satoh N."/>
            <person name="Nishiyama T."/>
            <person name="Hasebe M."/>
            <person name="Maruyama T."/>
            <person name="Minagawa J."/>
            <person name="Obokata J."/>
            <person name="Shigenobu S."/>
        </authorList>
    </citation>
    <scope>NUCLEOTIDE SEQUENCE [LARGE SCALE GENOMIC DNA]</scope>
</reference>
<dbReference type="AlphaFoldDB" id="A0AAV4FKL6"/>
<feature type="compositionally biased region" description="Low complexity" evidence="1">
    <location>
        <begin position="83"/>
        <end position="94"/>
    </location>
</feature>
<protein>
    <submittedName>
        <fullName evidence="2">Paired box protein Pax-6</fullName>
    </submittedName>
</protein>
<keyword evidence="3" id="KW-1185">Reference proteome</keyword>
<dbReference type="Proteomes" id="UP000762676">
    <property type="component" value="Unassembled WGS sequence"/>
</dbReference>
<dbReference type="EMBL" id="BMAT01011479">
    <property type="protein sequence ID" value="GFR73496.1"/>
    <property type="molecule type" value="Genomic_DNA"/>
</dbReference>
<feature type="compositionally biased region" description="Basic residues" evidence="1">
    <location>
        <begin position="98"/>
        <end position="107"/>
    </location>
</feature>
<evidence type="ECO:0000313" key="3">
    <source>
        <dbReference type="Proteomes" id="UP000762676"/>
    </source>
</evidence>
<feature type="region of interest" description="Disordered" evidence="1">
    <location>
        <begin position="82"/>
        <end position="124"/>
    </location>
</feature>
<name>A0AAV4FKL6_9GAST</name>
<sequence>MCESGRVRQLAVTGLQIPHCQRLQAGASLVSSINRVLRNLASENQKAMGQGSMYDKLGLLNGQGWHRPNPWYTPSVPGMGGLPHPSAYSPAASAQPPPHHHHHHHHHLMPEKKSAKTGDREKSKGGNHLHLILLFSSLFGLLVGRHGLQPCTVTLGVEIP</sequence>
<evidence type="ECO:0000256" key="1">
    <source>
        <dbReference type="SAM" id="MobiDB-lite"/>
    </source>
</evidence>